<evidence type="ECO:0000256" key="4">
    <source>
        <dbReference type="HAMAP-Rule" id="MF_01343"/>
    </source>
</evidence>
<dbReference type="GO" id="GO:0003735">
    <property type="term" value="F:structural constituent of ribosome"/>
    <property type="evidence" value="ECO:0007669"/>
    <property type="project" value="InterPro"/>
</dbReference>
<evidence type="ECO:0000256" key="3">
    <source>
        <dbReference type="ARBA" id="ARBA00064542"/>
    </source>
</evidence>
<dbReference type="GO" id="GO:0006412">
    <property type="term" value="P:translation"/>
    <property type="evidence" value="ECO:0007669"/>
    <property type="project" value="UniProtKB-UniRule"/>
</dbReference>
<dbReference type="SMART" id="SM01387">
    <property type="entry name" value="Ribosomal_S15"/>
    <property type="match status" value="1"/>
</dbReference>
<gene>
    <name evidence="4" type="primary">rpsO</name>
    <name evidence="7" type="ORF">CP520_01605</name>
</gene>
<accession>A0A291IRR4</accession>
<dbReference type="SUPFAM" id="SSF47060">
    <property type="entry name" value="S15/NS1 RNA-binding domain"/>
    <property type="match status" value="1"/>
</dbReference>
<dbReference type="EMBL" id="CP023668">
    <property type="protein sequence ID" value="ATG97450.1"/>
    <property type="molecule type" value="Genomic_DNA"/>
</dbReference>
<comment type="function">
    <text evidence="4">Forms an intersubunit bridge (bridge B4) with the 23S rRNA of the 50S subunit in the ribosome.</text>
</comment>
<dbReference type="NCBIfam" id="TIGR00952">
    <property type="entry name" value="S15_bact"/>
    <property type="match status" value="1"/>
</dbReference>
<organism evidence="7 8">
    <name type="scientific">Mesoplasma lactucae ATCC 49193</name>
    <dbReference type="NCBI Taxonomy" id="81460"/>
    <lineage>
        <taxon>Bacteria</taxon>
        <taxon>Bacillati</taxon>
        <taxon>Mycoplasmatota</taxon>
        <taxon>Mollicutes</taxon>
        <taxon>Entomoplasmatales</taxon>
        <taxon>Entomoplasmataceae</taxon>
        <taxon>Mesoplasma</taxon>
    </lineage>
</organism>
<evidence type="ECO:0000256" key="6">
    <source>
        <dbReference type="RuleBase" id="RU004524"/>
    </source>
</evidence>
<dbReference type="Pfam" id="PF00312">
    <property type="entry name" value="Ribosomal_S15"/>
    <property type="match status" value="1"/>
</dbReference>
<evidence type="ECO:0000256" key="2">
    <source>
        <dbReference type="ARBA" id="ARBA00023274"/>
    </source>
</evidence>
<dbReference type="Gene3D" id="1.10.287.10">
    <property type="entry name" value="S15/NS1, RNA-binding"/>
    <property type="match status" value="1"/>
</dbReference>
<dbReference type="AlphaFoldDB" id="A0A291IRR4"/>
<dbReference type="InterPro" id="IPR005290">
    <property type="entry name" value="Ribosomal_uS15_bac-type"/>
</dbReference>
<protein>
    <recommendedName>
        <fullName evidence="4">Small ribosomal subunit protein uS15</fullName>
    </recommendedName>
</protein>
<dbReference type="HAMAP" id="MF_01343_B">
    <property type="entry name" value="Ribosomal_uS15_B"/>
    <property type="match status" value="1"/>
</dbReference>
<comment type="function">
    <text evidence="4 6">One of the primary rRNA binding proteins, it binds directly to 16S rRNA where it helps nucleate assembly of the platform of the 30S subunit by binding and bridging several RNA helices of the 16S rRNA.</text>
</comment>
<keyword evidence="1 4" id="KW-0689">Ribosomal protein</keyword>
<evidence type="ECO:0000256" key="1">
    <source>
        <dbReference type="ARBA" id="ARBA00022980"/>
    </source>
</evidence>
<evidence type="ECO:0000313" key="8">
    <source>
        <dbReference type="Proteomes" id="UP000232227"/>
    </source>
</evidence>
<dbReference type="FunFam" id="1.10.287.10:FF:000002">
    <property type="entry name" value="30S ribosomal protein S15"/>
    <property type="match status" value="1"/>
</dbReference>
<evidence type="ECO:0000313" key="7">
    <source>
        <dbReference type="EMBL" id="ATG97450.1"/>
    </source>
</evidence>
<dbReference type="GO" id="GO:0022627">
    <property type="term" value="C:cytosolic small ribosomal subunit"/>
    <property type="evidence" value="ECO:0007669"/>
    <property type="project" value="TreeGrafter"/>
</dbReference>
<dbReference type="Proteomes" id="UP000232227">
    <property type="component" value="Chromosome"/>
</dbReference>
<dbReference type="CDD" id="cd00353">
    <property type="entry name" value="Ribosomal_S15p_S13e"/>
    <property type="match status" value="1"/>
</dbReference>
<dbReference type="GO" id="GO:0019843">
    <property type="term" value="F:rRNA binding"/>
    <property type="evidence" value="ECO:0007669"/>
    <property type="project" value="UniProtKB-UniRule"/>
</dbReference>
<evidence type="ECO:0000256" key="5">
    <source>
        <dbReference type="RuleBase" id="RU003919"/>
    </source>
</evidence>
<name>A0A291IRR4_9MOLU</name>
<dbReference type="PROSITE" id="PS00362">
    <property type="entry name" value="RIBOSOMAL_S15"/>
    <property type="match status" value="1"/>
</dbReference>
<keyword evidence="4 6" id="KW-0699">rRNA-binding</keyword>
<keyword evidence="2 4" id="KW-0687">Ribonucleoprotein</keyword>
<keyword evidence="8" id="KW-1185">Reference proteome</keyword>
<proteinExistence type="inferred from homology"/>
<dbReference type="InterPro" id="IPR009068">
    <property type="entry name" value="uS15_NS1_RNA-bd_sf"/>
</dbReference>
<dbReference type="OrthoDB" id="9799262at2"/>
<comment type="subunit">
    <text evidence="3 4">Part of the 30S ribosomal subunit. Forms a bridge to the 50S subunit in the 70S ribosome, contacting the 23S rRNA.</text>
</comment>
<keyword evidence="4 6" id="KW-0694">RNA-binding</keyword>
<dbReference type="Gene3D" id="6.10.250.3130">
    <property type="match status" value="1"/>
</dbReference>
<comment type="similarity">
    <text evidence="4 5">Belongs to the universal ribosomal protein uS15 family.</text>
</comment>
<sequence>MMVTKERKAELIQQFGGSNKDTGRPEVQIAILTEDINNMTDHLRTHKKDVPTRRSLLKKVAQRRHLLDYLTRKDVNRYKDVIEQLGLRK</sequence>
<dbReference type="PANTHER" id="PTHR23321:SF26">
    <property type="entry name" value="SMALL RIBOSOMAL SUBUNIT PROTEIN US15M"/>
    <property type="match status" value="1"/>
</dbReference>
<reference evidence="7 8" key="1">
    <citation type="submission" date="2017-09" db="EMBL/GenBank/DDBJ databases">
        <title>SPAdes assembly of the Mesoplasma lactucae genome.</title>
        <authorList>
            <person name="Knight T.F."/>
            <person name="Rubinstein R."/>
            <person name="Citino T."/>
        </authorList>
    </citation>
    <scope>NUCLEOTIDE SEQUENCE [LARGE SCALE GENOMIC DNA]</scope>
    <source>
        <strain evidence="7 8">831-C4</strain>
    </source>
</reference>
<dbReference type="PANTHER" id="PTHR23321">
    <property type="entry name" value="RIBOSOMAL PROTEIN S15, BACTERIAL AND ORGANELLAR"/>
    <property type="match status" value="1"/>
</dbReference>
<dbReference type="InterPro" id="IPR000589">
    <property type="entry name" value="Ribosomal_uS15"/>
</dbReference>
<dbReference type="KEGG" id="mlac:CP520_01605"/>